<evidence type="ECO:0000256" key="1">
    <source>
        <dbReference type="ARBA" id="ARBA00022679"/>
    </source>
</evidence>
<evidence type="ECO:0000259" key="4">
    <source>
        <dbReference type="Pfam" id="PF02518"/>
    </source>
</evidence>
<accession>A0A9J6ZIT8</accession>
<keyword evidence="2" id="KW-0418">Kinase</keyword>
<dbReference type="EMBL" id="CP097899">
    <property type="protein sequence ID" value="URN95641.1"/>
    <property type="molecule type" value="Genomic_DNA"/>
</dbReference>
<dbReference type="AlphaFoldDB" id="A0A9J6ZIT8"/>
<dbReference type="InterPro" id="IPR003594">
    <property type="entry name" value="HATPase_dom"/>
</dbReference>
<dbReference type="Pfam" id="PF02518">
    <property type="entry name" value="HATPase_c"/>
    <property type="match status" value="1"/>
</dbReference>
<sequence>MARALERLMIDYATMQSKDIKEQFTRLYEHQQDIIYNMRQYCTQLRSPALIGENLEDAIMRLIDGVHLQSNIEVSTRIIVNIRCGQEIENHLFRMIQELLRNAMKHSEATEITINLSIDSELINLEYYDNGIGMEMPQALIQKRVQHMGLSGLYYRTEVLGGDLLIKTALNEGVKISILIPQS</sequence>
<name>A0A9J6ZIT8_9BACL</name>
<dbReference type="GO" id="GO:0005524">
    <property type="term" value="F:ATP binding"/>
    <property type="evidence" value="ECO:0007669"/>
    <property type="project" value="UniProtKB-KW"/>
</dbReference>
<feature type="domain" description="Histidine kinase/HSP90-like ATPase" evidence="4">
    <location>
        <begin position="89"/>
        <end position="182"/>
    </location>
</feature>
<keyword evidence="5" id="KW-0067">ATP-binding</keyword>
<evidence type="ECO:0000256" key="2">
    <source>
        <dbReference type="ARBA" id="ARBA00022777"/>
    </source>
</evidence>
<dbReference type="PANTHER" id="PTHR24421">
    <property type="entry name" value="NITRATE/NITRITE SENSOR PROTEIN NARX-RELATED"/>
    <property type="match status" value="1"/>
</dbReference>
<dbReference type="SUPFAM" id="SSF55874">
    <property type="entry name" value="ATPase domain of HSP90 chaperone/DNA topoisomerase II/histidine kinase"/>
    <property type="match status" value="1"/>
</dbReference>
<proteinExistence type="predicted"/>
<protein>
    <submittedName>
        <fullName evidence="5">ATP-binding protein</fullName>
    </submittedName>
</protein>
<evidence type="ECO:0000313" key="5">
    <source>
        <dbReference type="EMBL" id="URN95641.1"/>
    </source>
</evidence>
<keyword evidence="3" id="KW-0902">Two-component regulatory system</keyword>
<dbReference type="PANTHER" id="PTHR24421:SF60">
    <property type="entry name" value="SENSOR HISTIDINE KINASE COMP"/>
    <property type="match status" value="1"/>
</dbReference>
<keyword evidence="5" id="KW-0547">Nucleotide-binding</keyword>
<evidence type="ECO:0000256" key="3">
    <source>
        <dbReference type="ARBA" id="ARBA00023012"/>
    </source>
</evidence>
<dbReference type="GO" id="GO:0000160">
    <property type="term" value="P:phosphorelay signal transduction system"/>
    <property type="evidence" value="ECO:0007669"/>
    <property type="project" value="UniProtKB-KW"/>
</dbReference>
<dbReference type="KEGG" id="plig:NAG76_05195"/>
<dbReference type="Proteomes" id="UP001056756">
    <property type="component" value="Chromosome"/>
</dbReference>
<dbReference type="InterPro" id="IPR050482">
    <property type="entry name" value="Sensor_HK_TwoCompSys"/>
</dbReference>
<reference evidence="5" key="1">
    <citation type="submission" date="2022-05" db="EMBL/GenBank/DDBJ databases">
        <title>Novel bacterial taxa in a minimal lignocellulolytic consortium and its capacity to transform plastics disclosed by genome-resolved metagenomics.</title>
        <authorList>
            <person name="Rodriguez C.A.D."/>
            <person name="Diaz-Garcia L."/>
            <person name="Herrera K."/>
            <person name="Tarazona N.A."/>
            <person name="Sproer C."/>
            <person name="Overmann J."/>
            <person name="Jimenez D.J."/>
        </authorList>
    </citation>
    <scope>NUCLEOTIDE SEQUENCE</scope>
    <source>
        <strain evidence="5">MAG5</strain>
    </source>
</reference>
<evidence type="ECO:0000313" key="6">
    <source>
        <dbReference type="Proteomes" id="UP001056756"/>
    </source>
</evidence>
<gene>
    <name evidence="5" type="ORF">NAG76_05195</name>
</gene>
<organism evidence="5 6">
    <name type="scientific">Candidatus Pristimantibacillus lignocellulolyticus</name>
    <dbReference type="NCBI Taxonomy" id="2994561"/>
    <lineage>
        <taxon>Bacteria</taxon>
        <taxon>Bacillati</taxon>
        <taxon>Bacillota</taxon>
        <taxon>Bacilli</taxon>
        <taxon>Bacillales</taxon>
        <taxon>Paenibacillaceae</taxon>
        <taxon>Candidatus Pristimantibacillus</taxon>
    </lineage>
</organism>
<keyword evidence="1" id="KW-0808">Transferase</keyword>
<dbReference type="Gene3D" id="3.30.565.10">
    <property type="entry name" value="Histidine kinase-like ATPase, C-terminal domain"/>
    <property type="match status" value="1"/>
</dbReference>
<dbReference type="InterPro" id="IPR036890">
    <property type="entry name" value="HATPase_C_sf"/>
</dbReference>
<dbReference type="GO" id="GO:0016301">
    <property type="term" value="F:kinase activity"/>
    <property type="evidence" value="ECO:0007669"/>
    <property type="project" value="UniProtKB-KW"/>
</dbReference>
<dbReference type="CDD" id="cd16917">
    <property type="entry name" value="HATPase_UhpB-NarQ-NarX-like"/>
    <property type="match status" value="1"/>
</dbReference>